<proteinExistence type="predicted"/>
<protein>
    <submittedName>
        <fullName evidence="1">Uncharacterized protein</fullName>
    </submittedName>
</protein>
<reference evidence="2" key="1">
    <citation type="journal article" date="2010" name="Nat. Biotechnol.">
        <title>Draft genome sequence of the oilseed species Ricinus communis.</title>
        <authorList>
            <person name="Chan A.P."/>
            <person name="Crabtree J."/>
            <person name="Zhao Q."/>
            <person name="Lorenzi H."/>
            <person name="Orvis J."/>
            <person name="Puiu D."/>
            <person name="Melake-Berhan A."/>
            <person name="Jones K.M."/>
            <person name="Redman J."/>
            <person name="Chen G."/>
            <person name="Cahoon E.B."/>
            <person name="Gedil M."/>
            <person name="Stanke M."/>
            <person name="Haas B.J."/>
            <person name="Wortman J.R."/>
            <person name="Fraser-Liggett C.M."/>
            <person name="Ravel J."/>
            <person name="Rabinowicz P.D."/>
        </authorList>
    </citation>
    <scope>NUCLEOTIDE SEQUENCE [LARGE SCALE GENOMIC DNA]</scope>
    <source>
        <strain evidence="2">cv. Hale</strain>
    </source>
</reference>
<dbReference type="EMBL" id="EQ980824">
    <property type="protein sequence ID" value="EEF24968.1"/>
    <property type="molecule type" value="Genomic_DNA"/>
</dbReference>
<accession>B9TGP6</accession>
<dbReference type="InParanoid" id="B9TGP6"/>
<sequence length="447" mass="46483">MVARVQVGDRRVQVIERAHAGAVAGADGAVDQVADDVGAALRIAHVDAAGVEQGIVHDAGLGPAVDVDAGVRAAGDEVVADQAMVLLGDAAAVAALRPGGTAAAEGQADALARLALQLLFAQHRIVLERGAGAGAFRECAVTGAVAPGLDEVRDQVAADGPAAGRDQVDRRHRPGGVARRAVGERVVVDQAAVGKAAAAAVDLQVGVEVADGVVHRREMVAVAAHVEGVLAGRIDAARAADRQVLETPPRLLHREALARIELDQHRAGALRLQCDRRVLGALAARGQHLAEAVGARQQGDHVARLRVRQRRAHVGFAAGEALHAPAGGIVHAGRGKRQQRRGLRARGQGRQQVTLPFAAIQRQQRLAHPRAGAGGQPGAVVAEIGPERARRQAQPLQVKRAPAHHRQAEQGQQRCDAQGARVHAAATAVLIACRLMRSYMVGRLTPS</sequence>
<evidence type="ECO:0000313" key="1">
    <source>
        <dbReference type="EMBL" id="EEF24968.1"/>
    </source>
</evidence>
<organism evidence="1 2">
    <name type="scientific">Ricinus communis</name>
    <name type="common">Castor bean</name>
    <dbReference type="NCBI Taxonomy" id="3988"/>
    <lineage>
        <taxon>Eukaryota</taxon>
        <taxon>Viridiplantae</taxon>
        <taxon>Streptophyta</taxon>
        <taxon>Embryophyta</taxon>
        <taxon>Tracheophyta</taxon>
        <taxon>Spermatophyta</taxon>
        <taxon>Magnoliopsida</taxon>
        <taxon>eudicotyledons</taxon>
        <taxon>Gunneridae</taxon>
        <taxon>Pentapetalae</taxon>
        <taxon>rosids</taxon>
        <taxon>fabids</taxon>
        <taxon>Malpighiales</taxon>
        <taxon>Euphorbiaceae</taxon>
        <taxon>Acalyphoideae</taxon>
        <taxon>Acalypheae</taxon>
        <taxon>Ricinus</taxon>
    </lineage>
</organism>
<gene>
    <name evidence="1" type="ORF">RCOM_1786570</name>
</gene>
<dbReference type="AlphaFoldDB" id="B9TGP6"/>
<evidence type="ECO:0000313" key="2">
    <source>
        <dbReference type="Proteomes" id="UP000008311"/>
    </source>
</evidence>
<dbReference type="Proteomes" id="UP000008311">
    <property type="component" value="Unassembled WGS sequence"/>
</dbReference>
<name>B9TGP6_RICCO</name>
<keyword evidence="2" id="KW-1185">Reference proteome</keyword>
<feature type="non-terminal residue" evidence="1">
    <location>
        <position position="447"/>
    </location>
</feature>